<dbReference type="AlphaFoldDB" id="U4LSF6"/>
<name>U4LSF6_PYROM</name>
<dbReference type="Proteomes" id="UP000018144">
    <property type="component" value="Unassembled WGS sequence"/>
</dbReference>
<proteinExistence type="predicted"/>
<organism evidence="1 2">
    <name type="scientific">Pyronema omphalodes (strain CBS 100304)</name>
    <name type="common">Pyronema confluens</name>
    <dbReference type="NCBI Taxonomy" id="1076935"/>
    <lineage>
        <taxon>Eukaryota</taxon>
        <taxon>Fungi</taxon>
        <taxon>Dikarya</taxon>
        <taxon>Ascomycota</taxon>
        <taxon>Pezizomycotina</taxon>
        <taxon>Pezizomycetes</taxon>
        <taxon>Pezizales</taxon>
        <taxon>Pyronemataceae</taxon>
        <taxon>Pyronema</taxon>
    </lineage>
</organism>
<protein>
    <submittedName>
        <fullName evidence="1">Uncharacterized protein</fullName>
    </submittedName>
</protein>
<reference evidence="1 2" key="1">
    <citation type="journal article" date="2013" name="PLoS Genet.">
        <title>The genome and development-dependent transcriptomes of Pyronema confluens: a window into fungal evolution.</title>
        <authorList>
            <person name="Traeger S."/>
            <person name="Altegoer F."/>
            <person name="Freitag M."/>
            <person name="Gabaldon T."/>
            <person name="Kempken F."/>
            <person name="Kumar A."/>
            <person name="Marcet-Houben M."/>
            <person name="Poggeler S."/>
            <person name="Stajich J.E."/>
            <person name="Nowrousian M."/>
        </authorList>
    </citation>
    <scope>NUCLEOTIDE SEQUENCE [LARGE SCALE GENOMIC DNA]</scope>
    <source>
        <strain evidence="2">CBS 100304</strain>
        <tissue evidence="1">Vegetative mycelium</tissue>
    </source>
</reference>
<keyword evidence="2" id="KW-1185">Reference proteome</keyword>
<evidence type="ECO:0000313" key="1">
    <source>
        <dbReference type="EMBL" id="CCX34524.1"/>
    </source>
</evidence>
<evidence type="ECO:0000313" key="2">
    <source>
        <dbReference type="Proteomes" id="UP000018144"/>
    </source>
</evidence>
<accession>U4LSF6</accession>
<dbReference type="EMBL" id="HF936567">
    <property type="protein sequence ID" value="CCX34524.1"/>
    <property type="molecule type" value="Genomic_DNA"/>
</dbReference>
<sequence>MTLSSYWEGEMVWFGLREEVGGGHMFPGFAIRLALRSIRFAVSRYPVPFTRSMRN</sequence>
<gene>
    <name evidence="1" type="ORF">PCON_03917</name>
</gene>